<keyword evidence="3" id="KW-1185">Reference proteome</keyword>
<evidence type="ECO:0000313" key="2">
    <source>
        <dbReference type="EMBL" id="ATZ17223.1"/>
    </source>
</evidence>
<sequence length="134" mass="15929">MNKINKFLLNTEARLQDLKVYLEDNQSKIREINENNQKILAEIDDLEQTKKLLEGVVEKEGKVDERKPETIKSFLLKNEKQIQNWKIQFKCNQDRIRNINERIQNVLVEIDDLEQTKKLLEEIVDTADDGMEME</sequence>
<dbReference type="Proteomes" id="UP000232063">
    <property type="component" value="Chromosome"/>
</dbReference>
<dbReference type="AlphaFoldDB" id="A0A2K8NX63"/>
<dbReference type="KEGG" id="elj:ELUMI_v1c04990"/>
<proteinExistence type="predicted"/>
<accession>A0A2K8NX63</accession>
<dbReference type="EMBL" id="CP024963">
    <property type="protein sequence ID" value="ATZ17223.1"/>
    <property type="molecule type" value="Genomic_DNA"/>
</dbReference>
<organism evidence="2 3">
    <name type="scientific">Williamsoniiplasma luminosum</name>
    <dbReference type="NCBI Taxonomy" id="214888"/>
    <lineage>
        <taxon>Bacteria</taxon>
        <taxon>Bacillati</taxon>
        <taxon>Mycoplasmatota</taxon>
        <taxon>Mollicutes</taxon>
        <taxon>Entomoplasmatales</taxon>
        <taxon>Williamsoniiplasma</taxon>
    </lineage>
</organism>
<feature type="coiled-coil region" evidence="1">
    <location>
        <begin position="96"/>
        <end position="123"/>
    </location>
</feature>
<evidence type="ECO:0000313" key="3">
    <source>
        <dbReference type="Proteomes" id="UP000232063"/>
    </source>
</evidence>
<dbReference type="RefSeq" id="WP_025734650.1">
    <property type="nucleotide sequence ID" value="NZ_CP024963.1"/>
</dbReference>
<reference evidence="2 3" key="1">
    <citation type="submission" date="2017-11" db="EMBL/GenBank/DDBJ databases">
        <title>Genome sequence of Entomoplasma luminosum PIMN-1 (ATCC 49195).</title>
        <authorList>
            <person name="Lo W.-S."/>
            <person name="Gasparich G.E."/>
            <person name="Kuo C.-H."/>
        </authorList>
    </citation>
    <scope>NUCLEOTIDE SEQUENCE [LARGE SCALE GENOMIC DNA]</scope>
    <source>
        <strain evidence="2 3">PIMN-1</strain>
    </source>
</reference>
<keyword evidence="1" id="KW-0175">Coiled coil</keyword>
<name>A0A2K8NX63_9MOLU</name>
<evidence type="ECO:0000256" key="1">
    <source>
        <dbReference type="SAM" id="Coils"/>
    </source>
</evidence>
<protein>
    <submittedName>
        <fullName evidence="2">Uncharacterized protein</fullName>
    </submittedName>
</protein>
<feature type="coiled-coil region" evidence="1">
    <location>
        <begin position="15"/>
        <end position="56"/>
    </location>
</feature>
<gene>
    <name evidence="2" type="ORF">ELUMI_v1c04990</name>
</gene>